<accession>A0A9P5UG86</accession>
<keyword evidence="3" id="KW-1185">Reference proteome</keyword>
<feature type="region of interest" description="Disordered" evidence="1">
    <location>
        <begin position="141"/>
        <end position="170"/>
    </location>
</feature>
<sequence>MSWRSHRIAIPRCLSMMMHNRTLARASNKVGGMLNATTPNEEEKTTKASSNCGHCGAAVPRSDNNEHLKDQRLTLDRASQSQVERAVVDVSSSMCSLPNASFSMHQHQIPPPRQASLSLEDAPASLQDTYRNCMLLDDNKEMDHIPPSSSIQGQPSHPPTTPGPPDSTTTTQRILMDLYEEMYCKRGQNAFNQSKMHECKEDFAIWLKEMKGASIREGLAMNAKIREQWLKDSLKTHMTKPDYGGELLDEAIGDIQFDGMQREWSEQELNVIATANKTFQEAADLPFKSPH</sequence>
<dbReference type="Proteomes" id="UP000772434">
    <property type="component" value="Unassembled WGS sequence"/>
</dbReference>
<dbReference type="AlphaFoldDB" id="A0A9P5UG86"/>
<feature type="compositionally biased region" description="Low complexity" evidence="1">
    <location>
        <begin position="145"/>
        <end position="155"/>
    </location>
</feature>
<comment type="caution">
    <text evidence="2">The sequence shown here is derived from an EMBL/GenBank/DDBJ whole genome shotgun (WGS) entry which is preliminary data.</text>
</comment>
<evidence type="ECO:0000313" key="2">
    <source>
        <dbReference type="EMBL" id="KAF9078094.1"/>
    </source>
</evidence>
<evidence type="ECO:0000256" key="1">
    <source>
        <dbReference type="SAM" id="MobiDB-lite"/>
    </source>
</evidence>
<proteinExistence type="predicted"/>
<protein>
    <submittedName>
        <fullName evidence="2">Uncharacterized protein</fullName>
    </submittedName>
</protein>
<gene>
    <name evidence="2" type="ORF">BDP27DRAFT_1310760</name>
</gene>
<feature type="compositionally biased region" description="Pro residues" evidence="1">
    <location>
        <begin position="156"/>
        <end position="165"/>
    </location>
</feature>
<reference evidence="2" key="1">
    <citation type="submission" date="2020-11" db="EMBL/GenBank/DDBJ databases">
        <authorList>
            <consortium name="DOE Joint Genome Institute"/>
            <person name="Ahrendt S."/>
            <person name="Riley R."/>
            <person name="Andreopoulos W."/>
            <person name="Labutti K."/>
            <person name="Pangilinan J."/>
            <person name="Ruiz-Duenas F.J."/>
            <person name="Barrasa J.M."/>
            <person name="Sanchez-Garcia M."/>
            <person name="Camarero S."/>
            <person name="Miyauchi S."/>
            <person name="Serrano A."/>
            <person name="Linde D."/>
            <person name="Babiker R."/>
            <person name="Drula E."/>
            <person name="Ayuso-Fernandez I."/>
            <person name="Pacheco R."/>
            <person name="Padilla G."/>
            <person name="Ferreira P."/>
            <person name="Barriuso J."/>
            <person name="Kellner H."/>
            <person name="Castanera R."/>
            <person name="Alfaro M."/>
            <person name="Ramirez L."/>
            <person name="Pisabarro A.G."/>
            <person name="Kuo A."/>
            <person name="Tritt A."/>
            <person name="Lipzen A."/>
            <person name="He G."/>
            <person name="Yan M."/>
            <person name="Ng V."/>
            <person name="Cullen D."/>
            <person name="Martin F."/>
            <person name="Rosso M.-N."/>
            <person name="Henrissat B."/>
            <person name="Hibbett D."/>
            <person name="Martinez A.T."/>
            <person name="Grigoriev I.V."/>
        </authorList>
    </citation>
    <scope>NUCLEOTIDE SEQUENCE</scope>
    <source>
        <strain evidence="2">AH 40177</strain>
    </source>
</reference>
<dbReference type="EMBL" id="JADNRY010000002">
    <property type="protein sequence ID" value="KAF9078094.1"/>
    <property type="molecule type" value="Genomic_DNA"/>
</dbReference>
<evidence type="ECO:0000313" key="3">
    <source>
        <dbReference type="Proteomes" id="UP000772434"/>
    </source>
</evidence>
<name>A0A9P5UG86_9AGAR</name>
<organism evidence="2 3">
    <name type="scientific">Rhodocollybia butyracea</name>
    <dbReference type="NCBI Taxonomy" id="206335"/>
    <lineage>
        <taxon>Eukaryota</taxon>
        <taxon>Fungi</taxon>
        <taxon>Dikarya</taxon>
        <taxon>Basidiomycota</taxon>
        <taxon>Agaricomycotina</taxon>
        <taxon>Agaricomycetes</taxon>
        <taxon>Agaricomycetidae</taxon>
        <taxon>Agaricales</taxon>
        <taxon>Marasmiineae</taxon>
        <taxon>Omphalotaceae</taxon>
        <taxon>Rhodocollybia</taxon>
    </lineage>
</organism>